<comment type="caution">
    <text evidence="1">The sequence shown here is derived from an EMBL/GenBank/DDBJ whole genome shotgun (WGS) entry which is preliminary data.</text>
</comment>
<organism evidence="1 2">
    <name type="scientific">Mycena rosella</name>
    <name type="common">Pink bonnet</name>
    <name type="synonym">Agaricus rosellus</name>
    <dbReference type="NCBI Taxonomy" id="1033263"/>
    <lineage>
        <taxon>Eukaryota</taxon>
        <taxon>Fungi</taxon>
        <taxon>Dikarya</taxon>
        <taxon>Basidiomycota</taxon>
        <taxon>Agaricomycotina</taxon>
        <taxon>Agaricomycetes</taxon>
        <taxon>Agaricomycetidae</taxon>
        <taxon>Agaricales</taxon>
        <taxon>Marasmiineae</taxon>
        <taxon>Mycenaceae</taxon>
        <taxon>Mycena</taxon>
    </lineage>
</organism>
<evidence type="ECO:0000313" key="2">
    <source>
        <dbReference type="Proteomes" id="UP001221757"/>
    </source>
</evidence>
<dbReference type="EMBL" id="JARKIE010000534">
    <property type="protein sequence ID" value="KAJ7629626.1"/>
    <property type="molecule type" value="Genomic_DNA"/>
</dbReference>
<name>A0AAD7BSW7_MYCRO</name>
<evidence type="ECO:0000313" key="1">
    <source>
        <dbReference type="EMBL" id="KAJ7629626.1"/>
    </source>
</evidence>
<protein>
    <submittedName>
        <fullName evidence="1">Uncharacterized protein</fullName>
    </submittedName>
</protein>
<dbReference type="AlphaFoldDB" id="A0AAD7BSW7"/>
<dbReference type="Proteomes" id="UP001221757">
    <property type="component" value="Unassembled WGS sequence"/>
</dbReference>
<proteinExistence type="predicted"/>
<gene>
    <name evidence="1" type="ORF">B0H17DRAFT_1218102</name>
</gene>
<sequence length="268" mass="29881">MVQTRNQDSLKHLGEFTLDNIGVTPTGNQVKQWRLCTAEDGDGITDEVVFHLQGIIAKNELVPKNVYKCGAKKALYLTQYVEITGIQTDTFAACVSNVLSIHEKFGAHLAGVQMADLSPNEQDNEFEPGVDTVGRLAKLKGSDLIHAPENIVKYFRVNNADTDEASKYVQSVPGAFKAGDMVELQVVFVAQMSNKKIKIGNRLQALTLLNDKYTKEAYASRNADAVKPSIHNKSLRRKVGYFYQDEEELRVRKKRNEGKATSEQEDSQ</sequence>
<keyword evidence="2" id="KW-1185">Reference proteome</keyword>
<reference evidence="1" key="1">
    <citation type="submission" date="2023-03" db="EMBL/GenBank/DDBJ databases">
        <title>Massive genome expansion in bonnet fungi (Mycena s.s.) driven by repeated elements and novel gene families across ecological guilds.</title>
        <authorList>
            <consortium name="Lawrence Berkeley National Laboratory"/>
            <person name="Harder C.B."/>
            <person name="Miyauchi S."/>
            <person name="Viragh M."/>
            <person name="Kuo A."/>
            <person name="Thoen E."/>
            <person name="Andreopoulos B."/>
            <person name="Lu D."/>
            <person name="Skrede I."/>
            <person name="Drula E."/>
            <person name="Henrissat B."/>
            <person name="Morin E."/>
            <person name="Kohler A."/>
            <person name="Barry K."/>
            <person name="LaButti K."/>
            <person name="Morin E."/>
            <person name="Salamov A."/>
            <person name="Lipzen A."/>
            <person name="Mereny Z."/>
            <person name="Hegedus B."/>
            <person name="Baldrian P."/>
            <person name="Stursova M."/>
            <person name="Weitz H."/>
            <person name="Taylor A."/>
            <person name="Grigoriev I.V."/>
            <person name="Nagy L.G."/>
            <person name="Martin F."/>
            <person name="Kauserud H."/>
        </authorList>
    </citation>
    <scope>NUCLEOTIDE SEQUENCE</scope>
    <source>
        <strain evidence="1">CBHHK067</strain>
    </source>
</reference>
<accession>A0AAD7BSW7</accession>